<keyword evidence="2" id="KW-1185">Reference proteome</keyword>
<evidence type="ECO:0000313" key="2">
    <source>
        <dbReference type="Proteomes" id="UP000001959"/>
    </source>
</evidence>
<dbReference type="KEGG" id="hne:HNE_2410"/>
<evidence type="ECO:0000313" key="1">
    <source>
        <dbReference type="EMBL" id="ABI77600.1"/>
    </source>
</evidence>
<protein>
    <submittedName>
        <fullName evidence="1">Uncharacterized protein</fullName>
    </submittedName>
</protein>
<name>Q0BZI8_HYPNA</name>
<accession>Q0BZI8</accession>
<dbReference type="STRING" id="228405.HNE_2410"/>
<reference evidence="1 2" key="1">
    <citation type="journal article" date="2006" name="J. Bacteriol.">
        <title>Comparative genomic evidence for a close relationship between the dimorphic prosthecate bacteria Hyphomonas neptunium and Caulobacter crescentus.</title>
        <authorList>
            <person name="Badger J.H."/>
            <person name="Hoover T.R."/>
            <person name="Brun Y.V."/>
            <person name="Weiner R.M."/>
            <person name="Laub M.T."/>
            <person name="Alexandre G."/>
            <person name="Mrazek J."/>
            <person name="Ren Q."/>
            <person name="Paulsen I.T."/>
            <person name="Nelson K.E."/>
            <person name="Khouri H.M."/>
            <person name="Radune D."/>
            <person name="Sosa J."/>
            <person name="Dodson R.J."/>
            <person name="Sullivan S.A."/>
            <person name="Rosovitz M.J."/>
            <person name="Madupu R."/>
            <person name="Brinkac L.M."/>
            <person name="Durkin A.S."/>
            <person name="Daugherty S.C."/>
            <person name="Kothari S.P."/>
            <person name="Giglio M.G."/>
            <person name="Zhou L."/>
            <person name="Haft D.H."/>
            <person name="Selengut J.D."/>
            <person name="Davidsen T.M."/>
            <person name="Yang Q."/>
            <person name="Zafar N."/>
            <person name="Ward N.L."/>
        </authorList>
    </citation>
    <scope>NUCLEOTIDE SEQUENCE [LARGE SCALE GENOMIC DNA]</scope>
    <source>
        <strain evidence="1 2">ATCC 15444</strain>
    </source>
</reference>
<dbReference type="Proteomes" id="UP000001959">
    <property type="component" value="Chromosome"/>
</dbReference>
<sequence length="98" mass="10569">MPEKLEHVPIISKIGRIIMAAAELSRVRKSVLPQPGDTWDSIAKRELPDMDAAKAVSSLQSWNLHVFMRAAGAAGGVRGTNPILPSDVIFIEAPQVKA</sequence>
<organism evidence="1 2">
    <name type="scientific">Hyphomonas neptunium (strain ATCC 15444)</name>
    <dbReference type="NCBI Taxonomy" id="228405"/>
    <lineage>
        <taxon>Bacteria</taxon>
        <taxon>Pseudomonadati</taxon>
        <taxon>Pseudomonadota</taxon>
        <taxon>Alphaproteobacteria</taxon>
        <taxon>Hyphomonadales</taxon>
        <taxon>Hyphomonadaceae</taxon>
        <taxon>Hyphomonas</taxon>
    </lineage>
</organism>
<dbReference type="EMBL" id="CP000158">
    <property type="protein sequence ID" value="ABI77600.1"/>
    <property type="molecule type" value="Genomic_DNA"/>
</dbReference>
<dbReference type="eggNOG" id="ENOG5033ETB">
    <property type="taxonomic scope" value="Bacteria"/>
</dbReference>
<dbReference type="HOGENOM" id="CLU_182176_0_0_5"/>
<gene>
    <name evidence="1" type="ordered locus">HNE_2410</name>
</gene>
<dbReference type="AlphaFoldDB" id="Q0BZI8"/>
<proteinExistence type="predicted"/>